<proteinExistence type="predicted"/>
<name>A0A3B0S935_9ZZZZ</name>
<gene>
    <name evidence="1" type="ORF">MNBD_ALPHA06-1590</name>
</gene>
<protein>
    <submittedName>
        <fullName evidence="1">Uncharacterized protein</fullName>
    </submittedName>
</protein>
<reference evidence="1" key="1">
    <citation type="submission" date="2018-06" db="EMBL/GenBank/DDBJ databases">
        <authorList>
            <person name="Zhirakovskaya E."/>
        </authorList>
    </citation>
    <scope>NUCLEOTIDE SEQUENCE</scope>
</reference>
<organism evidence="1">
    <name type="scientific">hydrothermal vent metagenome</name>
    <dbReference type="NCBI Taxonomy" id="652676"/>
    <lineage>
        <taxon>unclassified sequences</taxon>
        <taxon>metagenomes</taxon>
        <taxon>ecological metagenomes</taxon>
    </lineage>
</organism>
<evidence type="ECO:0000313" key="1">
    <source>
        <dbReference type="EMBL" id="VAV96988.1"/>
    </source>
</evidence>
<dbReference type="AlphaFoldDB" id="A0A3B0S935"/>
<dbReference type="PROSITE" id="PS51257">
    <property type="entry name" value="PROKAR_LIPOPROTEIN"/>
    <property type="match status" value="1"/>
</dbReference>
<sequence>MQVRTIASVLIAMVLAVSCTTITAGKQNIIEQQRQQALPIKSMADALVARFSARGWAGKMDTQKQASKLAGFLSRGWAKTNHAPKTNPVDTYLASLSATETGLLEAMTSEIILATTETKTLRQHVQDPASQNIPEPDLRIEMLALERAVLATRKAKKLFVGAIRRAKLTDNSLQEQLAQFTVQIDALTAQTNALNQRRQAVTTG</sequence>
<accession>A0A3B0S935</accession>
<dbReference type="EMBL" id="UOEE01000237">
    <property type="protein sequence ID" value="VAV96988.1"/>
    <property type="molecule type" value="Genomic_DNA"/>
</dbReference>